<reference evidence="6 7" key="1">
    <citation type="submission" date="2016-10" db="EMBL/GenBank/DDBJ databases">
        <authorList>
            <person name="de Groot N.N."/>
        </authorList>
    </citation>
    <scope>NUCLEOTIDE SEQUENCE [LARGE SCALE GENOMIC DNA]</scope>
    <source>
        <strain evidence="6 7">DSM 28286</strain>
    </source>
</reference>
<dbReference type="AlphaFoldDB" id="A0A1I5S6S4"/>
<dbReference type="OrthoDB" id="9795347at2"/>
<dbReference type="PROSITE" id="PS00903">
    <property type="entry name" value="CYT_DCMP_DEAMINASES_1"/>
    <property type="match status" value="1"/>
</dbReference>
<dbReference type="Proteomes" id="UP000199031">
    <property type="component" value="Unassembled WGS sequence"/>
</dbReference>
<evidence type="ECO:0000256" key="1">
    <source>
        <dbReference type="ARBA" id="ARBA00006576"/>
    </source>
</evidence>
<dbReference type="GO" id="GO:0072527">
    <property type="term" value="P:pyrimidine-containing compound metabolic process"/>
    <property type="evidence" value="ECO:0007669"/>
    <property type="project" value="UniProtKB-ARBA"/>
</dbReference>
<accession>A0A1I5S6S4</accession>
<dbReference type="InterPro" id="IPR002125">
    <property type="entry name" value="CMP_dCMP_dom"/>
</dbReference>
<dbReference type="EMBL" id="FOXQ01000001">
    <property type="protein sequence ID" value="SFP66371.1"/>
    <property type="molecule type" value="Genomic_DNA"/>
</dbReference>
<dbReference type="PROSITE" id="PS51747">
    <property type="entry name" value="CYT_DCMP_DEAMINASES_2"/>
    <property type="match status" value="1"/>
</dbReference>
<dbReference type="Pfam" id="PF00383">
    <property type="entry name" value="dCMP_cyt_deam_1"/>
    <property type="match status" value="1"/>
</dbReference>
<keyword evidence="2" id="KW-0479">Metal-binding</keyword>
<dbReference type="GO" id="GO:0004126">
    <property type="term" value="F:cytidine deaminase activity"/>
    <property type="evidence" value="ECO:0007669"/>
    <property type="project" value="UniProtKB-ARBA"/>
</dbReference>
<gene>
    <name evidence="6" type="ORF">SAMN05444277_101611</name>
</gene>
<protein>
    <submittedName>
        <fullName evidence="6">Cytidine deaminase</fullName>
    </submittedName>
</protein>
<feature type="domain" description="CMP/dCMP-type deaminase" evidence="5">
    <location>
        <begin position="22"/>
        <end position="163"/>
    </location>
</feature>
<sequence length="163" mass="18042">MTNTKKYTFSYHEFENDSLLNAGDKLLLSKAREITAKAYAPYSDFFVGAAASLSNKKIITATNQENASFPAGICAERVLLSAITSVYGEVVVDTIAISYINRRNNKSNHPISPCGICRQSLMEYQQRVKHPIRLILAGMNGKIVIIDDASFLLPLNFNGDDMM</sequence>
<keyword evidence="3" id="KW-0378">Hydrolase</keyword>
<evidence type="ECO:0000313" key="6">
    <source>
        <dbReference type="EMBL" id="SFP66371.1"/>
    </source>
</evidence>
<dbReference type="InterPro" id="IPR050202">
    <property type="entry name" value="Cyt/Deoxycyt_deaminase"/>
</dbReference>
<keyword evidence="4" id="KW-0862">Zinc</keyword>
<evidence type="ECO:0000313" key="7">
    <source>
        <dbReference type="Proteomes" id="UP000199031"/>
    </source>
</evidence>
<dbReference type="SUPFAM" id="SSF53927">
    <property type="entry name" value="Cytidine deaminase-like"/>
    <property type="match status" value="1"/>
</dbReference>
<evidence type="ECO:0000259" key="5">
    <source>
        <dbReference type="PROSITE" id="PS51747"/>
    </source>
</evidence>
<dbReference type="Gene3D" id="3.40.140.10">
    <property type="entry name" value="Cytidine Deaminase, domain 2"/>
    <property type="match status" value="1"/>
</dbReference>
<dbReference type="GO" id="GO:0055086">
    <property type="term" value="P:nucleobase-containing small molecule metabolic process"/>
    <property type="evidence" value="ECO:0007669"/>
    <property type="project" value="UniProtKB-ARBA"/>
</dbReference>
<dbReference type="RefSeq" id="WP_090654337.1">
    <property type="nucleotide sequence ID" value="NZ_FOXQ01000001.1"/>
</dbReference>
<dbReference type="GO" id="GO:0042802">
    <property type="term" value="F:identical protein binding"/>
    <property type="evidence" value="ECO:0007669"/>
    <property type="project" value="UniProtKB-ARBA"/>
</dbReference>
<dbReference type="STRING" id="1465490.SAMN05444277_101611"/>
<dbReference type="CDD" id="cd01283">
    <property type="entry name" value="cytidine_deaminase"/>
    <property type="match status" value="1"/>
</dbReference>
<dbReference type="NCBIfam" id="NF004064">
    <property type="entry name" value="PRK05578.1"/>
    <property type="match status" value="1"/>
</dbReference>
<dbReference type="GO" id="GO:0005829">
    <property type="term" value="C:cytosol"/>
    <property type="evidence" value="ECO:0007669"/>
    <property type="project" value="TreeGrafter"/>
</dbReference>
<evidence type="ECO:0000256" key="4">
    <source>
        <dbReference type="ARBA" id="ARBA00022833"/>
    </source>
</evidence>
<dbReference type="PANTHER" id="PTHR11644:SF2">
    <property type="entry name" value="CYTIDINE DEAMINASE"/>
    <property type="match status" value="1"/>
</dbReference>
<dbReference type="GO" id="GO:0008270">
    <property type="term" value="F:zinc ion binding"/>
    <property type="evidence" value="ECO:0007669"/>
    <property type="project" value="InterPro"/>
</dbReference>
<dbReference type="InterPro" id="IPR016193">
    <property type="entry name" value="Cytidine_deaminase-like"/>
</dbReference>
<organism evidence="6 7">
    <name type="scientific">Parafilimonas terrae</name>
    <dbReference type="NCBI Taxonomy" id="1465490"/>
    <lineage>
        <taxon>Bacteria</taxon>
        <taxon>Pseudomonadati</taxon>
        <taxon>Bacteroidota</taxon>
        <taxon>Chitinophagia</taxon>
        <taxon>Chitinophagales</taxon>
        <taxon>Chitinophagaceae</taxon>
        <taxon>Parafilimonas</taxon>
    </lineage>
</organism>
<evidence type="ECO:0000256" key="3">
    <source>
        <dbReference type="ARBA" id="ARBA00022801"/>
    </source>
</evidence>
<dbReference type="InterPro" id="IPR016192">
    <property type="entry name" value="APOBEC/CMP_deaminase_Zn-bd"/>
</dbReference>
<evidence type="ECO:0000256" key="2">
    <source>
        <dbReference type="ARBA" id="ARBA00022723"/>
    </source>
</evidence>
<proteinExistence type="inferred from homology"/>
<comment type="similarity">
    <text evidence="1">Belongs to the cytidine and deoxycytidylate deaminase family.</text>
</comment>
<name>A0A1I5S6S4_9BACT</name>
<dbReference type="PANTHER" id="PTHR11644">
    <property type="entry name" value="CYTIDINE DEAMINASE"/>
    <property type="match status" value="1"/>
</dbReference>
<keyword evidence="7" id="KW-1185">Reference proteome</keyword>